<evidence type="ECO:0000313" key="2">
    <source>
        <dbReference type="Proteomes" id="UP001148838"/>
    </source>
</evidence>
<reference evidence="1 2" key="1">
    <citation type="journal article" date="2022" name="Allergy">
        <title>Genome assembly and annotation of Periplaneta americana reveal a comprehensive cockroach allergen profile.</title>
        <authorList>
            <person name="Wang L."/>
            <person name="Xiong Q."/>
            <person name="Saelim N."/>
            <person name="Wang L."/>
            <person name="Nong W."/>
            <person name="Wan A.T."/>
            <person name="Shi M."/>
            <person name="Liu X."/>
            <person name="Cao Q."/>
            <person name="Hui J.H.L."/>
            <person name="Sookrung N."/>
            <person name="Leung T.F."/>
            <person name="Tungtrongchitr A."/>
            <person name="Tsui S.K.W."/>
        </authorList>
    </citation>
    <scope>NUCLEOTIDE SEQUENCE [LARGE SCALE GENOMIC DNA]</scope>
    <source>
        <strain evidence="1">PWHHKU_190912</strain>
    </source>
</reference>
<sequence>MRYNNLWSAGKGTYNNYIFVPFAVETFGSWCSEAKALISTVGRSLVQLSGDPRSSQYLRQRIGIAIQRGTEFRGVIRRRYIIFFEWRAYILPSMLSKYLHDKNQNANESFNGFIWRRCHKETYVGRTTLKLGIMDVICHFNYGNKVELDIFRKMSTTPGRSIMAGVNAADETFLSNSREDLMKRFYKRINIFRVPSSELCCTQLQCGNFRMLEVLNVTSIHDNAFLCPRHKESLKLTWLFLITKGLGDLGLGNEQAKVCGLPDQSCNPEMLASVNCNMLSSSEQKVNVKQIVTNERTLSANKNGDAFPNRSYWYRMNCKSYKRNERVTILNH</sequence>
<dbReference type="Proteomes" id="UP001148838">
    <property type="component" value="Unassembled WGS sequence"/>
</dbReference>
<evidence type="ECO:0000313" key="1">
    <source>
        <dbReference type="EMBL" id="KAJ4433812.1"/>
    </source>
</evidence>
<accession>A0ABQ8SI87</accession>
<gene>
    <name evidence="1" type="ORF">ANN_16124</name>
</gene>
<proteinExistence type="predicted"/>
<keyword evidence="2" id="KW-1185">Reference proteome</keyword>
<protein>
    <submittedName>
        <fullName evidence="1">Uncharacterized protein</fullName>
    </submittedName>
</protein>
<comment type="caution">
    <text evidence="1">The sequence shown here is derived from an EMBL/GenBank/DDBJ whole genome shotgun (WGS) entry which is preliminary data.</text>
</comment>
<organism evidence="1 2">
    <name type="scientific">Periplaneta americana</name>
    <name type="common">American cockroach</name>
    <name type="synonym">Blatta americana</name>
    <dbReference type="NCBI Taxonomy" id="6978"/>
    <lineage>
        <taxon>Eukaryota</taxon>
        <taxon>Metazoa</taxon>
        <taxon>Ecdysozoa</taxon>
        <taxon>Arthropoda</taxon>
        <taxon>Hexapoda</taxon>
        <taxon>Insecta</taxon>
        <taxon>Pterygota</taxon>
        <taxon>Neoptera</taxon>
        <taxon>Polyneoptera</taxon>
        <taxon>Dictyoptera</taxon>
        <taxon>Blattodea</taxon>
        <taxon>Blattoidea</taxon>
        <taxon>Blattidae</taxon>
        <taxon>Blattinae</taxon>
        <taxon>Periplaneta</taxon>
    </lineage>
</organism>
<name>A0ABQ8SI87_PERAM</name>
<dbReference type="EMBL" id="JAJSOF020000027">
    <property type="protein sequence ID" value="KAJ4433812.1"/>
    <property type="molecule type" value="Genomic_DNA"/>
</dbReference>